<reference evidence="2" key="1">
    <citation type="submission" date="2016-05" db="EMBL/GenBank/DDBJ databases">
        <authorList>
            <person name="Naeem Raeece"/>
        </authorList>
    </citation>
    <scope>NUCLEOTIDE SEQUENCE [LARGE SCALE GENOMIC DNA]</scope>
</reference>
<dbReference type="Proteomes" id="UP000078550">
    <property type="component" value="Unassembled WGS sequence"/>
</dbReference>
<organism evidence="1 2">
    <name type="scientific">Plasmodium ovale wallikeri</name>
    <dbReference type="NCBI Taxonomy" id="864142"/>
    <lineage>
        <taxon>Eukaryota</taxon>
        <taxon>Sar</taxon>
        <taxon>Alveolata</taxon>
        <taxon>Apicomplexa</taxon>
        <taxon>Aconoidasida</taxon>
        <taxon>Haemosporida</taxon>
        <taxon>Plasmodiidae</taxon>
        <taxon>Plasmodium</taxon>
        <taxon>Plasmodium (Plasmodium)</taxon>
    </lineage>
</organism>
<dbReference type="EMBL" id="FLRE01001192">
    <property type="protein sequence ID" value="SBT55945.1"/>
    <property type="molecule type" value="Genomic_DNA"/>
</dbReference>
<proteinExistence type="predicted"/>
<sequence>MTKNNFLDELPSRKYKKELERGIHYQDVDQNISGDILKTYVEFWGNTWPPYLGNYINDYMNDWSNSNFEKRCRDLNHILDFILKRIKRKIPDSQGPYELIKEYINKAAETHLSSWGNDCKRNSKLNTHYDDIENLKKIDDFCEDIAYLEKNISEIHSNDCKQIEIYIDQQITDLKPIYTNSQTKYLPTLEYYNFKSFEDFNSKITNLKSKYQEGIDGAHLAGDKIETSQYSGGNTSIIAVTSLSGILSSALLLYKTTPFGSILNNVIQKRLKFGNNLNEEIDYETLEAIPESSHNGSYNILYNTVGTS</sequence>
<evidence type="ECO:0000313" key="2">
    <source>
        <dbReference type="Proteomes" id="UP000078550"/>
    </source>
</evidence>
<dbReference type="AlphaFoldDB" id="A0A1A9AIM3"/>
<name>A0A1A9AIM3_PLAOA</name>
<accession>A0A1A9AIM3</accession>
<protein>
    <submittedName>
        <fullName evidence="1">PIR Superfamily Protein</fullName>
    </submittedName>
</protein>
<evidence type="ECO:0000313" key="1">
    <source>
        <dbReference type="EMBL" id="SBT55945.1"/>
    </source>
</evidence>
<gene>
    <name evidence="1" type="ORF">POVWA2_070710</name>
</gene>